<keyword evidence="1" id="KW-0812">Transmembrane</keyword>
<dbReference type="EMBL" id="JBHUEK010000029">
    <property type="protein sequence ID" value="MFD1780858.1"/>
    <property type="molecule type" value="Genomic_DNA"/>
</dbReference>
<feature type="transmembrane region" description="Helical" evidence="1">
    <location>
        <begin position="66"/>
        <end position="89"/>
    </location>
</feature>
<evidence type="ECO:0000313" key="2">
    <source>
        <dbReference type="EMBL" id="MFD1780858.1"/>
    </source>
</evidence>
<dbReference type="RefSeq" id="WP_304219893.1">
    <property type="nucleotide sequence ID" value="NZ_JBHUEK010000029.1"/>
</dbReference>
<sequence>MQLVPEKIREPLSHFNFRIFETESLSTFFLAFRLKSYFLLLLSPFGLGASAYLAKVSLGVGSIGMSLGLIFLSLLLLLPWTLVPITFLFTTFQPATWQRKLSWAYTGLLVASYIYWLVIF</sequence>
<evidence type="ECO:0000256" key="1">
    <source>
        <dbReference type="SAM" id="Phobius"/>
    </source>
</evidence>
<keyword evidence="1" id="KW-0472">Membrane</keyword>
<keyword evidence="3" id="KW-1185">Reference proteome</keyword>
<accession>A0ABW4MSD6</accession>
<protein>
    <submittedName>
        <fullName evidence="2">Uncharacterized protein</fullName>
    </submittedName>
</protein>
<organism evidence="2 3">
    <name type="scientific">Fredinandcohnia salidurans</name>
    <dbReference type="NCBI Taxonomy" id="2595041"/>
    <lineage>
        <taxon>Bacteria</taxon>
        <taxon>Bacillati</taxon>
        <taxon>Bacillota</taxon>
        <taxon>Bacilli</taxon>
        <taxon>Bacillales</taxon>
        <taxon>Bacillaceae</taxon>
        <taxon>Fredinandcohnia</taxon>
    </lineage>
</organism>
<keyword evidence="1" id="KW-1133">Transmembrane helix</keyword>
<evidence type="ECO:0000313" key="3">
    <source>
        <dbReference type="Proteomes" id="UP001597227"/>
    </source>
</evidence>
<name>A0ABW4MSD6_9BACI</name>
<dbReference type="Proteomes" id="UP001597227">
    <property type="component" value="Unassembled WGS sequence"/>
</dbReference>
<comment type="caution">
    <text evidence="2">The sequence shown here is derived from an EMBL/GenBank/DDBJ whole genome shotgun (WGS) entry which is preliminary data.</text>
</comment>
<feature type="transmembrane region" description="Helical" evidence="1">
    <location>
        <begin position="101"/>
        <end position="119"/>
    </location>
</feature>
<gene>
    <name evidence="2" type="ORF">ACFSFW_19580</name>
</gene>
<feature type="transmembrane region" description="Helical" evidence="1">
    <location>
        <begin position="37"/>
        <end position="54"/>
    </location>
</feature>
<proteinExistence type="predicted"/>
<reference evidence="3" key="1">
    <citation type="journal article" date="2019" name="Int. J. Syst. Evol. Microbiol.">
        <title>The Global Catalogue of Microorganisms (GCM) 10K type strain sequencing project: providing services to taxonomists for standard genome sequencing and annotation.</title>
        <authorList>
            <consortium name="The Broad Institute Genomics Platform"/>
            <consortium name="The Broad Institute Genome Sequencing Center for Infectious Disease"/>
            <person name="Wu L."/>
            <person name="Ma J."/>
        </authorList>
    </citation>
    <scope>NUCLEOTIDE SEQUENCE [LARGE SCALE GENOMIC DNA]</scope>
    <source>
        <strain evidence="3">CCUG 15531</strain>
    </source>
</reference>